<dbReference type="Proteomes" id="UP000242957">
    <property type="component" value="Unassembled WGS sequence"/>
</dbReference>
<feature type="binding site" evidence="9">
    <location>
        <position position="17"/>
    </location>
    <ligand>
        <name>ADP</name>
        <dbReference type="ChEBI" id="CHEBI:456216"/>
    </ligand>
</feature>
<dbReference type="InterPro" id="IPR018484">
    <property type="entry name" value="FGGY_N"/>
</dbReference>
<keyword evidence="4 9" id="KW-0547">Nucleotide-binding</keyword>
<dbReference type="PROSITE" id="PS00445">
    <property type="entry name" value="FGGY_KINASES_2"/>
    <property type="match status" value="1"/>
</dbReference>
<feature type="binding site" evidence="9">
    <location>
        <position position="315"/>
    </location>
    <ligand>
        <name>ATP</name>
        <dbReference type="ChEBI" id="CHEBI:30616"/>
    </ligand>
</feature>
<comment type="activity regulation">
    <text evidence="9">Inhibited by fructose 1,6-bisphosphate (FBP).</text>
</comment>
<feature type="binding site" evidence="9">
    <location>
        <position position="87"/>
    </location>
    <ligand>
        <name>sn-glycerol 3-phosphate</name>
        <dbReference type="ChEBI" id="CHEBI:57597"/>
    </ligand>
</feature>
<reference evidence="14" key="1">
    <citation type="submission" date="2016-10" db="EMBL/GenBank/DDBJ databases">
        <authorList>
            <person name="Varghese N."/>
            <person name="Submissions S."/>
        </authorList>
    </citation>
    <scope>NUCLEOTIDE SEQUENCE [LARGE SCALE GENOMIC DNA]</scope>
    <source>
        <strain evidence="14">JCM 21621</strain>
    </source>
</reference>
<feature type="domain" description="Carbohydrate kinase FGGY N-terminal" evidence="11">
    <location>
        <begin position="9"/>
        <end position="257"/>
    </location>
</feature>
<evidence type="ECO:0000256" key="3">
    <source>
        <dbReference type="ARBA" id="ARBA00022679"/>
    </source>
</evidence>
<dbReference type="InterPro" id="IPR018483">
    <property type="entry name" value="Carb_kinase_FGGY_CS"/>
</dbReference>
<dbReference type="NCBIfam" id="NF000756">
    <property type="entry name" value="PRK00047.1"/>
    <property type="match status" value="1"/>
</dbReference>
<feature type="binding site" evidence="9">
    <location>
        <position position="250"/>
    </location>
    <ligand>
        <name>sn-glycerol 3-phosphate</name>
        <dbReference type="ChEBI" id="CHEBI:57597"/>
    </ligand>
</feature>
<keyword evidence="7 9" id="KW-0067">ATP-binding</keyword>
<dbReference type="FunFam" id="3.30.420.40:FF:000007">
    <property type="entry name" value="Glycerol kinase"/>
    <property type="match status" value="1"/>
</dbReference>
<dbReference type="OrthoDB" id="9805576at2"/>
<dbReference type="HAMAP" id="MF_00186">
    <property type="entry name" value="Glycerol_kin"/>
    <property type="match status" value="1"/>
</dbReference>
<dbReference type="GO" id="GO:0019563">
    <property type="term" value="P:glycerol catabolic process"/>
    <property type="evidence" value="ECO:0007669"/>
    <property type="project" value="UniProtKB-UniRule"/>
</dbReference>
<evidence type="ECO:0000259" key="11">
    <source>
        <dbReference type="Pfam" id="PF00370"/>
    </source>
</evidence>
<feature type="binding site" evidence="9">
    <location>
        <position position="139"/>
    </location>
    <ligand>
        <name>sn-glycerol 3-phosphate</name>
        <dbReference type="ChEBI" id="CHEBI:57597"/>
    </ligand>
</feature>
<evidence type="ECO:0000313" key="14">
    <source>
        <dbReference type="Proteomes" id="UP000242957"/>
    </source>
</evidence>
<evidence type="ECO:0000256" key="9">
    <source>
        <dbReference type="HAMAP-Rule" id="MF_00186"/>
    </source>
</evidence>
<feature type="binding site" evidence="9">
    <location>
        <position position="139"/>
    </location>
    <ligand>
        <name>glycerol</name>
        <dbReference type="ChEBI" id="CHEBI:17754"/>
    </ligand>
</feature>
<dbReference type="STRING" id="198616.SAMN05216193_104171"/>
<evidence type="ECO:0000256" key="8">
    <source>
        <dbReference type="ARBA" id="ARBA00052101"/>
    </source>
</evidence>
<dbReference type="CDD" id="cd07769">
    <property type="entry name" value="ASKHA_NBD_FGGY_GK"/>
    <property type="match status" value="1"/>
</dbReference>
<organism evidence="13 14">
    <name type="scientific">Pseudomonas jinjuensis</name>
    <dbReference type="NCBI Taxonomy" id="198616"/>
    <lineage>
        <taxon>Bacteria</taxon>
        <taxon>Pseudomonadati</taxon>
        <taxon>Pseudomonadota</taxon>
        <taxon>Gammaproteobacteria</taxon>
        <taxon>Pseudomonadales</taxon>
        <taxon>Pseudomonadaceae</taxon>
        <taxon>Pseudomonas</taxon>
    </lineage>
</organism>
<dbReference type="RefSeq" id="WP_084311867.1">
    <property type="nucleotide sequence ID" value="NZ_FNIJ01000004.1"/>
</dbReference>
<evidence type="ECO:0000259" key="12">
    <source>
        <dbReference type="Pfam" id="PF02782"/>
    </source>
</evidence>
<feature type="binding site" evidence="9">
    <location>
        <position position="19"/>
    </location>
    <ligand>
        <name>ATP</name>
        <dbReference type="ChEBI" id="CHEBI:30616"/>
    </ligand>
</feature>
<evidence type="ECO:0000256" key="6">
    <source>
        <dbReference type="ARBA" id="ARBA00022798"/>
    </source>
</evidence>
<dbReference type="UniPathway" id="UPA00618">
    <property type="reaction ID" value="UER00672"/>
</dbReference>
<dbReference type="Pfam" id="PF00370">
    <property type="entry name" value="FGGY_N"/>
    <property type="match status" value="1"/>
</dbReference>
<dbReference type="InterPro" id="IPR005999">
    <property type="entry name" value="Glycerol_kin"/>
</dbReference>
<name>A0A1H0D754_9PSED</name>
<dbReference type="Gene3D" id="3.30.420.40">
    <property type="match status" value="2"/>
</dbReference>
<dbReference type="GO" id="GO:0006072">
    <property type="term" value="P:glycerol-3-phosphate metabolic process"/>
    <property type="evidence" value="ECO:0007669"/>
    <property type="project" value="InterPro"/>
</dbReference>
<feature type="binding site" evidence="9">
    <location>
        <position position="88"/>
    </location>
    <ligand>
        <name>sn-glycerol 3-phosphate</name>
        <dbReference type="ChEBI" id="CHEBI:57597"/>
    </ligand>
</feature>
<feature type="binding site" evidence="9">
    <location>
        <position position="21"/>
    </location>
    <ligand>
        <name>ADP</name>
        <dbReference type="ChEBI" id="CHEBI:456216"/>
    </ligand>
</feature>
<comment type="similarity">
    <text evidence="2 9 10">Belongs to the FGGY kinase family.</text>
</comment>
<feature type="binding site" evidence="9">
    <location>
        <position position="87"/>
    </location>
    <ligand>
        <name>glycerol</name>
        <dbReference type="ChEBI" id="CHEBI:17754"/>
    </ligand>
</feature>
<keyword evidence="6 9" id="KW-0319">Glycerol metabolism</keyword>
<dbReference type="GO" id="GO:0005524">
    <property type="term" value="F:ATP binding"/>
    <property type="evidence" value="ECO:0007669"/>
    <property type="project" value="UniProtKB-UniRule"/>
</dbReference>
<feature type="binding site" evidence="9">
    <location>
        <position position="18"/>
    </location>
    <ligand>
        <name>ATP</name>
        <dbReference type="ChEBI" id="CHEBI:30616"/>
    </ligand>
</feature>
<evidence type="ECO:0000313" key="13">
    <source>
        <dbReference type="EMBL" id="SDN66002.1"/>
    </source>
</evidence>
<evidence type="ECO:0000256" key="5">
    <source>
        <dbReference type="ARBA" id="ARBA00022777"/>
    </source>
</evidence>
<feature type="binding site" evidence="9">
    <location>
        <position position="250"/>
    </location>
    <ligand>
        <name>glycerol</name>
        <dbReference type="ChEBI" id="CHEBI:17754"/>
    </ligand>
</feature>
<dbReference type="NCBIfam" id="TIGR01311">
    <property type="entry name" value="glycerol_kin"/>
    <property type="match status" value="1"/>
</dbReference>
<feature type="binding site" evidence="9">
    <location>
        <position position="17"/>
    </location>
    <ligand>
        <name>ATP</name>
        <dbReference type="ChEBI" id="CHEBI:30616"/>
    </ligand>
</feature>
<accession>A0A1H0D754</accession>
<dbReference type="GO" id="GO:0004370">
    <property type="term" value="F:glycerol kinase activity"/>
    <property type="evidence" value="ECO:0007669"/>
    <property type="project" value="UniProtKB-UniRule"/>
</dbReference>
<dbReference type="PANTHER" id="PTHR10196">
    <property type="entry name" value="SUGAR KINASE"/>
    <property type="match status" value="1"/>
</dbReference>
<feature type="binding site" evidence="9">
    <location>
        <position position="315"/>
    </location>
    <ligand>
        <name>ADP</name>
        <dbReference type="ChEBI" id="CHEBI:456216"/>
    </ligand>
</feature>
<protein>
    <recommendedName>
        <fullName evidence="9">Glycerol kinase</fullName>
        <ecNumber evidence="9">2.7.1.30</ecNumber>
    </recommendedName>
    <alternativeName>
        <fullName evidence="9">ATP:glycerol 3-phosphotransferase</fullName>
    </alternativeName>
    <alternativeName>
        <fullName evidence="9">Glycerokinase</fullName>
        <shortName evidence="9">GK</shortName>
    </alternativeName>
</protein>
<evidence type="ECO:0000256" key="1">
    <source>
        <dbReference type="ARBA" id="ARBA00005190"/>
    </source>
</evidence>
<keyword evidence="5 9" id="KW-0418">Kinase</keyword>
<feature type="binding site" evidence="9">
    <location>
        <position position="88"/>
    </location>
    <ligand>
        <name>glycerol</name>
        <dbReference type="ChEBI" id="CHEBI:17754"/>
    </ligand>
</feature>
<dbReference type="PANTHER" id="PTHR10196:SF69">
    <property type="entry name" value="GLYCEROL KINASE"/>
    <property type="match status" value="1"/>
</dbReference>
<keyword evidence="3 9" id="KW-0808">Transferase</keyword>
<feature type="binding site" evidence="9">
    <location>
        <position position="272"/>
    </location>
    <ligand>
        <name>ATP</name>
        <dbReference type="ChEBI" id="CHEBI:30616"/>
    </ligand>
</feature>
<dbReference type="PIRSF" id="PIRSF000538">
    <property type="entry name" value="GlpK"/>
    <property type="match status" value="1"/>
</dbReference>
<feature type="binding site" evidence="9">
    <location>
        <position position="420"/>
    </location>
    <ligand>
        <name>ADP</name>
        <dbReference type="ChEBI" id="CHEBI:456216"/>
    </ligand>
</feature>
<proteinExistence type="inferred from homology"/>
<evidence type="ECO:0000256" key="2">
    <source>
        <dbReference type="ARBA" id="ARBA00009156"/>
    </source>
</evidence>
<dbReference type="EC" id="2.7.1.30" evidence="9"/>
<dbReference type="FunFam" id="3.30.420.40:FF:000008">
    <property type="entry name" value="Glycerol kinase"/>
    <property type="match status" value="1"/>
</dbReference>
<dbReference type="SUPFAM" id="SSF53067">
    <property type="entry name" value="Actin-like ATPase domain"/>
    <property type="match status" value="2"/>
</dbReference>
<comment type="catalytic activity">
    <reaction evidence="8 9">
        <text>glycerol + ATP = sn-glycerol 3-phosphate + ADP + H(+)</text>
        <dbReference type="Rhea" id="RHEA:21644"/>
        <dbReference type="ChEBI" id="CHEBI:15378"/>
        <dbReference type="ChEBI" id="CHEBI:17754"/>
        <dbReference type="ChEBI" id="CHEBI:30616"/>
        <dbReference type="ChEBI" id="CHEBI:57597"/>
        <dbReference type="ChEBI" id="CHEBI:456216"/>
        <dbReference type="EC" id="2.7.1.30"/>
    </reaction>
</comment>
<feature type="binding site" evidence="9">
    <location>
        <position position="272"/>
    </location>
    <ligand>
        <name>ADP</name>
        <dbReference type="ChEBI" id="CHEBI:456216"/>
    </ligand>
</feature>
<dbReference type="AlphaFoldDB" id="A0A1H0D754"/>
<dbReference type="GO" id="GO:0005829">
    <property type="term" value="C:cytosol"/>
    <property type="evidence" value="ECO:0007669"/>
    <property type="project" value="TreeGrafter"/>
</dbReference>
<feature type="binding site" evidence="9">
    <location>
        <position position="251"/>
    </location>
    <ligand>
        <name>glycerol</name>
        <dbReference type="ChEBI" id="CHEBI:17754"/>
    </ligand>
</feature>
<comment type="function">
    <text evidence="9">Key enzyme in the regulation of glycerol uptake and metabolism. Catalyzes the phosphorylation of glycerol to yield sn-glycerol 3-phosphate.</text>
</comment>
<evidence type="ECO:0000256" key="7">
    <source>
        <dbReference type="ARBA" id="ARBA00022840"/>
    </source>
</evidence>
<dbReference type="InterPro" id="IPR018485">
    <property type="entry name" value="FGGY_C"/>
</dbReference>
<feature type="binding site" evidence="9">
    <location>
        <position position="416"/>
    </location>
    <ligand>
        <name>ATP</name>
        <dbReference type="ChEBI" id="CHEBI:30616"/>
    </ligand>
</feature>
<gene>
    <name evidence="9" type="primary">glpK</name>
    <name evidence="13" type="ORF">SAMN05216193_104171</name>
</gene>
<feature type="binding site" evidence="9">
    <location>
        <position position="319"/>
    </location>
    <ligand>
        <name>ATP</name>
        <dbReference type="ChEBI" id="CHEBI:30616"/>
    </ligand>
</feature>
<dbReference type="PROSITE" id="PS00933">
    <property type="entry name" value="FGGY_KINASES_1"/>
    <property type="match status" value="1"/>
</dbReference>
<dbReference type="Pfam" id="PF02782">
    <property type="entry name" value="FGGY_C"/>
    <property type="match status" value="1"/>
</dbReference>
<feature type="binding site" evidence="9">
    <location>
        <position position="17"/>
    </location>
    <ligand>
        <name>sn-glycerol 3-phosphate</name>
        <dbReference type="ChEBI" id="CHEBI:57597"/>
    </ligand>
</feature>
<evidence type="ECO:0000256" key="4">
    <source>
        <dbReference type="ARBA" id="ARBA00022741"/>
    </source>
</evidence>
<dbReference type="EMBL" id="FNIJ01000004">
    <property type="protein sequence ID" value="SDN66002.1"/>
    <property type="molecule type" value="Genomic_DNA"/>
</dbReference>
<evidence type="ECO:0000256" key="10">
    <source>
        <dbReference type="RuleBase" id="RU003733"/>
    </source>
</evidence>
<dbReference type="InterPro" id="IPR043129">
    <property type="entry name" value="ATPase_NBD"/>
</dbReference>
<feature type="domain" description="Carbohydrate kinase FGGY C-terminal" evidence="12">
    <location>
        <begin position="267"/>
        <end position="455"/>
    </location>
</feature>
<feature type="binding site" evidence="9">
    <location>
        <position position="416"/>
    </location>
    <ligand>
        <name>ADP</name>
        <dbReference type="ChEBI" id="CHEBI:456216"/>
    </ligand>
</feature>
<keyword evidence="14" id="KW-1185">Reference proteome</keyword>
<sequence length="505" mass="56002">MTQTNNKQYIVALDQGTTSSRAIVLDRDANIVSVAQHEFTQIYPQTGWVEHDPMEIWATQSATLVEALAQAGIDHRQVAAIGITNQRETTIIWDKQSGRPIHNAIVWQCRRSAAICEELKSRGLEEYVKEHTGLVIDPYFSATKIKWILDHVEGSRERARRGELLFGTVDSWLIWKMTQGRVHVTDFTNASRTMLFDIHTLDWDARMLEILDIPREMLPQVRSSSEIYGHACIAGCDEDDGIPIAGIAGDQQAALFGHMCVEPGQAKNTYGTGCFLLMNTGAKAVQSAHGLLTTIACGPRGEVAYALEGAIFNAGSTVQWLRDELKLIDDSFDSEYFATKAKDSHGVYLVPAFTGLGAPYWDPYARGAVFGLTRGVKTYHLIRAALESIAYQACDVLEAMQRDAGEPLRALRVDGGAVSNNFLMQFQADMLGTLVERPAVKEVTALGAAYLAGLASGFWSSLDELRDKARIERVFEPNCSEDNRRVLIAGWKKAVARTRRWTEDD</sequence>
<comment type="pathway">
    <text evidence="1 9">Polyol metabolism; glycerol degradation via glycerol kinase pathway; sn-glycerol 3-phosphate from glycerol: step 1/1.</text>
</comment>
<dbReference type="InterPro" id="IPR000577">
    <property type="entry name" value="Carb_kinase_FGGY"/>
</dbReference>